<name>A0A4S2KN98_9HYME</name>
<dbReference type="EMBL" id="QBLH01002148">
    <property type="protein sequence ID" value="TGZ49377.1"/>
    <property type="molecule type" value="Genomic_DNA"/>
</dbReference>
<evidence type="ECO:0000313" key="1">
    <source>
        <dbReference type="EMBL" id="TGZ49377.1"/>
    </source>
</evidence>
<proteinExistence type="predicted"/>
<comment type="caution">
    <text evidence="1">The sequence shown here is derived from an EMBL/GenBank/DDBJ whole genome shotgun (WGS) entry which is preliminary data.</text>
</comment>
<evidence type="ECO:0000313" key="2">
    <source>
        <dbReference type="Proteomes" id="UP000310200"/>
    </source>
</evidence>
<gene>
    <name evidence="1" type="ORF">DBV15_05020</name>
</gene>
<accession>A0A4S2KN98</accession>
<protein>
    <submittedName>
        <fullName evidence="1">Uncharacterized protein</fullName>
    </submittedName>
</protein>
<dbReference type="Proteomes" id="UP000310200">
    <property type="component" value="Unassembled WGS sequence"/>
</dbReference>
<organism evidence="1 2">
    <name type="scientific">Temnothorax longispinosus</name>
    <dbReference type="NCBI Taxonomy" id="300112"/>
    <lineage>
        <taxon>Eukaryota</taxon>
        <taxon>Metazoa</taxon>
        <taxon>Ecdysozoa</taxon>
        <taxon>Arthropoda</taxon>
        <taxon>Hexapoda</taxon>
        <taxon>Insecta</taxon>
        <taxon>Pterygota</taxon>
        <taxon>Neoptera</taxon>
        <taxon>Endopterygota</taxon>
        <taxon>Hymenoptera</taxon>
        <taxon>Apocrita</taxon>
        <taxon>Aculeata</taxon>
        <taxon>Formicoidea</taxon>
        <taxon>Formicidae</taxon>
        <taxon>Myrmicinae</taxon>
        <taxon>Temnothorax</taxon>
    </lineage>
</organism>
<dbReference type="AlphaFoldDB" id="A0A4S2KN98"/>
<sequence>MCTEGTGSYRRLRRAQRIRSKRIRSKWIRSQKLHFALQSALVKISRKVLPKPKVDLHRRADVARKCGAPQKIVSFQFPLVARSFALILNLAYVKIRDKQ</sequence>
<keyword evidence="2" id="KW-1185">Reference proteome</keyword>
<reference evidence="1 2" key="1">
    <citation type="journal article" date="2019" name="Philos. Trans. R. Soc. Lond., B, Biol. Sci.">
        <title>Ant behaviour and brain gene expression of defending hosts depend on the ecological success of the intruding social parasite.</title>
        <authorList>
            <person name="Kaur R."/>
            <person name="Stoldt M."/>
            <person name="Jongepier E."/>
            <person name="Feldmeyer B."/>
            <person name="Menzel F."/>
            <person name="Bornberg-Bauer E."/>
            <person name="Foitzik S."/>
        </authorList>
    </citation>
    <scope>NUCLEOTIDE SEQUENCE [LARGE SCALE GENOMIC DNA]</scope>
    <source>
        <tissue evidence="1">Whole body</tissue>
    </source>
</reference>